<comment type="caution">
    <text evidence="3">The sequence shown here is derived from an EMBL/GenBank/DDBJ whole genome shotgun (WGS) entry which is preliminary data.</text>
</comment>
<dbReference type="Proteomes" id="UP000801492">
    <property type="component" value="Unassembled WGS sequence"/>
</dbReference>
<accession>A0A8K0D766</accession>
<evidence type="ECO:0000256" key="2">
    <source>
        <dbReference type="SAM" id="SignalP"/>
    </source>
</evidence>
<reference evidence="3" key="1">
    <citation type="submission" date="2019-08" db="EMBL/GenBank/DDBJ databases">
        <title>The genome of the North American firefly Photinus pyralis.</title>
        <authorList>
            <consortium name="Photinus pyralis genome working group"/>
            <person name="Fallon T.R."/>
            <person name="Sander Lower S.E."/>
            <person name="Weng J.-K."/>
        </authorList>
    </citation>
    <scope>NUCLEOTIDE SEQUENCE</scope>
    <source>
        <strain evidence="3">TRF0915ILg1</strain>
        <tissue evidence="3">Whole body</tissue>
    </source>
</reference>
<dbReference type="EMBL" id="VTPC01003404">
    <property type="protein sequence ID" value="KAF2898586.1"/>
    <property type="molecule type" value="Genomic_DNA"/>
</dbReference>
<keyword evidence="4" id="KW-1185">Reference proteome</keyword>
<feature type="chain" id="PRO_5035425977" evidence="2">
    <location>
        <begin position="19"/>
        <end position="387"/>
    </location>
</feature>
<evidence type="ECO:0000313" key="4">
    <source>
        <dbReference type="Proteomes" id="UP000801492"/>
    </source>
</evidence>
<gene>
    <name evidence="3" type="ORF">ILUMI_07587</name>
</gene>
<protein>
    <submittedName>
        <fullName evidence="3">Uncharacterized protein</fullName>
    </submittedName>
</protein>
<sequence>MRIVYIHFFIILYFLTCGIKLTHQHGEADNEEVSTSFSFIKKQSDSMSDLEISIGRSTIRTFCFYLASFSNGDNSRLFKIQRNFCQLYLKQLKNNYKKHLKIYKTQNHMSSLTFPKIKRQSKGKTLNSLTVTRMLTPIDTLGKQEDVQSRILEKDMKEYPKTSKSGNGSPHQRHLTKSSIRVTKPSDGGYHPWTIGDFKSDVKSGHKTRYKNRKSRSVVFPDSKQIILLKPTSINVKKTINNSNKMNTLYLPNFLKEKVVKIYKKCLTKYSLKICKHLHRITLPKQFLKLLNATNDDEKENDFFNFFLTRKSFFIPHMGRLKNEKAKHAPFLKEKRTLIDSKMMNFVCKLISKITRRSFSANGKRHKEIKKKQRAEDEWVFSCHKMS</sequence>
<feature type="signal peptide" evidence="2">
    <location>
        <begin position="1"/>
        <end position="18"/>
    </location>
</feature>
<keyword evidence="2" id="KW-0732">Signal</keyword>
<name>A0A8K0D766_IGNLU</name>
<proteinExistence type="predicted"/>
<evidence type="ECO:0000313" key="3">
    <source>
        <dbReference type="EMBL" id="KAF2898586.1"/>
    </source>
</evidence>
<dbReference type="AlphaFoldDB" id="A0A8K0D766"/>
<feature type="region of interest" description="Disordered" evidence="1">
    <location>
        <begin position="158"/>
        <end position="182"/>
    </location>
</feature>
<organism evidence="3 4">
    <name type="scientific">Ignelater luminosus</name>
    <name type="common">Cucubano</name>
    <name type="synonym">Pyrophorus luminosus</name>
    <dbReference type="NCBI Taxonomy" id="2038154"/>
    <lineage>
        <taxon>Eukaryota</taxon>
        <taxon>Metazoa</taxon>
        <taxon>Ecdysozoa</taxon>
        <taxon>Arthropoda</taxon>
        <taxon>Hexapoda</taxon>
        <taxon>Insecta</taxon>
        <taxon>Pterygota</taxon>
        <taxon>Neoptera</taxon>
        <taxon>Endopterygota</taxon>
        <taxon>Coleoptera</taxon>
        <taxon>Polyphaga</taxon>
        <taxon>Elateriformia</taxon>
        <taxon>Elateroidea</taxon>
        <taxon>Elateridae</taxon>
        <taxon>Agrypninae</taxon>
        <taxon>Pyrophorini</taxon>
        <taxon>Ignelater</taxon>
    </lineage>
</organism>
<evidence type="ECO:0000256" key="1">
    <source>
        <dbReference type="SAM" id="MobiDB-lite"/>
    </source>
</evidence>